<dbReference type="InterPro" id="IPR001223">
    <property type="entry name" value="Glyco_hydro18_cat"/>
</dbReference>
<dbReference type="InterPro" id="IPR029070">
    <property type="entry name" value="Chitinase_insertion_sf"/>
</dbReference>
<protein>
    <recommendedName>
        <fullName evidence="8">GH18 domain-containing protein</fullName>
    </recommendedName>
</protein>
<dbReference type="InterPro" id="IPR050314">
    <property type="entry name" value="Glycosyl_Hydrlase_18"/>
</dbReference>
<dbReference type="InterPro" id="IPR017853">
    <property type="entry name" value="GH"/>
</dbReference>
<dbReference type="Gene3D" id="3.20.20.80">
    <property type="entry name" value="Glycosidases"/>
    <property type="match status" value="1"/>
</dbReference>
<dbReference type="SMART" id="SM00636">
    <property type="entry name" value="Glyco_18"/>
    <property type="match status" value="1"/>
</dbReference>
<dbReference type="Proteomes" id="UP001642360">
    <property type="component" value="Unassembled WGS sequence"/>
</dbReference>
<evidence type="ECO:0000259" key="8">
    <source>
        <dbReference type="PROSITE" id="PS51910"/>
    </source>
</evidence>
<dbReference type="PANTHER" id="PTHR11177:SF317">
    <property type="entry name" value="CHITINASE 12-RELATED"/>
    <property type="match status" value="1"/>
</dbReference>
<accession>A0ABC8US49</accession>
<organism evidence="9 10">
    <name type="scientific">Ilex paraguariensis</name>
    <name type="common">yerba mate</name>
    <dbReference type="NCBI Taxonomy" id="185542"/>
    <lineage>
        <taxon>Eukaryota</taxon>
        <taxon>Viridiplantae</taxon>
        <taxon>Streptophyta</taxon>
        <taxon>Embryophyta</taxon>
        <taxon>Tracheophyta</taxon>
        <taxon>Spermatophyta</taxon>
        <taxon>Magnoliopsida</taxon>
        <taxon>eudicotyledons</taxon>
        <taxon>Gunneridae</taxon>
        <taxon>Pentapetalae</taxon>
        <taxon>asterids</taxon>
        <taxon>campanulids</taxon>
        <taxon>Aquifoliales</taxon>
        <taxon>Aquifoliaceae</taxon>
        <taxon>Ilex</taxon>
    </lineage>
</organism>
<evidence type="ECO:0000256" key="5">
    <source>
        <dbReference type="ARBA" id="ARBA00023295"/>
    </source>
</evidence>
<sequence length="423" mass="46794">MASLKIPLPLFLVVFYTVIDNCASISSAMPPNFLVPSPVSRSISEPVTTSNSHPSASILTARGIKAAYWPSFTGFPASSIDTLYFTHIYYAFLLPDPNTYKLNVTPLDQEKLIEFMVALNALNPPVKTLVSIGGGGNDPNVFSKMVSSESTRAIFINSTIEFARKYGFDGVDLDWEFPANDRDMSNLGLLFKQWQEALQNDAKATNKTQLLLTSVVYYTSKIIFSGELRAYPDHAIGKYINWISLMCFDYHGSWDSVTGEHSALYDPTSNISTKYGIESWIQAGVPPKKGVMGLPLYGRTWKLQDPNVNGIGAPAVGVGPGDGILIYSQVVDYNSENNATVKFDEQTVSFYSYAGDSWIGYDDVESLKLKTRFARSRNLGGYFFWALGQDNNWTLSREGKDCITASFMLLDNFGKLLINSLAI</sequence>
<keyword evidence="10" id="KW-1185">Reference proteome</keyword>
<keyword evidence="5 6" id="KW-0326">Glycosidase</keyword>
<evidence type="ECO:0000256" key="2">
    <source>
        <dbReference type="ARBA" id="ARBA00022729"/>
    </source>
</evidence>
<dbReference type="PANTHER" id="PTHR11177">
    <property type="entry name" value="CHITINASE"/>
    <property type="match status" value="1"/>
</dbReference>
<dbReference type="PROSITE" id="PS51910">
    <property type="entry name" value="GH18_2"/>
    <property type="match status" value="1"/>
</dbReference>
<keyword evidence="3 6" id="KW-0378">Hydrolase</keyword>
<proteinExistence type="inferred from homology"/>
<dbReference type="SUPFAM" id="SSF51445">
    <property type="entry name" value="(Trans)glycosidases"/>
    <property type="match status" value="1"/>
</dbReference>
<evidence type="ECO:0000256" key="3">
    <source>
        <dbReference type="ARBA" id="ARBA00022801"/>
    </source>
</evidence>
<feature type="signal peptide" evidence="7">
    <location>
        <begin position="1"/>
        <end position="24"/>
    </location>
</feature>
<dbReference type="InterPro" id="IPR001579">
    <property type="entry name" value="Glyco_hydro_18_chit_AS"/>
</dbReference>
<evidence type="ECO:0000313" key="10">
    <source>
        <dbReference type="Proteomes" id="UP001642360"/>
    </source>
</evidence>
<dbReference type="CDD" id="cd02879">
    <property type="entry name" value="GH18_plant_chitinase_class_V"/>
    <property type="match status" value="1"/>
</dbReference>
<keyword evidence="4" id="KW-0325">Glycoprotein</keyword>
<dbReference type="GO" id="GO:0016798">
    <property type="term" value="F:hydrolase activity, acting on glycosyl bonds"/>
    <property type="evidence" value="ECO:0007669"/>
    <property type="project" value="UniProtKB-KW"/>
</dbReference>
<name>A0ABC8US49_9AQUA</name>
<dbReference type="InterPro" id="IPR011583">
    <property type="entry name" value="Chitinase_II/V-like_cat"/>
</dbReference>
<dbReference type="PROSITE" id="PS01095">
    <property type="entry name" value="GH18_1"/>
    <property type="match status" value="1"/>
</dbReference>
<dbReference type="Gene3D" id="3.10.50.10">
    <property type="match status" value="1"/>
</dbReference>
<dbReference type="AlphaFoldDB" id="A0ABC8US49"/>
<reference evidence="9 10" key="1">
    <citation type="submission" date="2024-02" db="EMBL/GenBank/DDBJ databases">
        <authorList>
            <person name="Vignale AGUSTIN F."/>
            <person name="Sosa J E."/>
            <person name="Modenutti C."/>
        </authorList>
    </citation>
    <scope>NUCLEOTIDE SEQUENCE [LARGE SCALE GENOMIC DNA]</scope>
</reference>
<keyword evidence="2 7" id="KW-0732">Signal</keyword>
<comment type="caution">
    <text evidence="9">The sequence shown here is derived from an EMBL/GenBank/DDBJ whole genome shotgun (WGS) entry which is preliminary data.</text>
</comment>
<comment type="similarity">
    <text evidence="1">Belongs to the glycosyl hydrolase 18 family. Chitinase class V subfamily.</text>
</comment>
<evidence type="ECO:0000313" key="9">
    <source>
        <dbReference type="EMBL" id="CAK9183863.1"/>
    </source>
</evidence>
<dbReference type="EMBL" id="CAUOFW020008780">
    <property type="protein sequence ID" value="CAK9183863.1"/>
    <property type="molecule type" value="Genomic_DNA"/>
</dbReference>
<feature type="chain" id="PRO_5044760295" description="GH18 domain-containing protein" evidence="7">
    <location>
        <begin position="25"/>
        <end position="423"/>
    </location>
</feature>
<gene>
    <name evidence="9" type="ORF">ILEXP_LOCUS54157</name>
</gene>
<dbReference type="Pfam" id="PF00704">
    <property type="entry name" value="Glyco_hydro_18"/>
    <property type="match status" value="1"/>
</dbReference>
<evidence type="ECO:0000256" key="4">
    <source>
        <dbReference type="ARBA" id="ARBA00023180"/>
    </source>
</evidence>
<evidence type="ECO:0000256" key="7">
    <source>
        <dbReference type="SAM" id="SignalP"/>
    </source>
</evidence>
<dbReference type="FunFam" id="3.10.50.10:FF:000003">
    <property type="entry name" value="Class V chitinase CHIT5b"/>
    <property type="match status" value="1"/>
</dbReference>
<dbReference type="SUPFAM" id="SSF54556">
    <property type="entry name" value="Chitinase insertion domain"/>
    <property type="match status" value="1"/>
</dbReference>
<evidence type="ECO:0000256" key="6">
    <source>
        <dbReference type="RuleBase" id="RU000489"/>
    </source>
</evidence>
<evidence type="ECO:0000256" key="1">
    <source>
        <dbReference type="ARBA" id="ARBA00008682"/>
    </source>
</evidence>
<feature type="domain" description="GH18" evidence="8">
    <location>
        <begin position="63"/>
        <end position="406"/>
    </location>
</feature>